<gene>
    <name evidence="1" type="ORF">PZE19_29755</name>
</gene>
<dbReference type="GO" id="GO:0051213">
    <property type="term" value="F:dioxygenase activity"/>
    <property type="evidence" value="ECO:0007669"/>
    <property type="project" value="UniProtKB-KW"/>
</dbReference>
<keyword evidence="1" id="KW-0560">Oxidoreductase</keyword>
<proteinExistence type="predicted"/>
<dbReference type="EMBL" id="JARRAG010000002">
    <property type="protein sequence ID" value="MDG3007970.1"/>
    <property type="molecule type" value="Genomic_DNA"/>
</dbReference>
<dbReference type="Pfam" id="PF05721">
    <property type="entry name" value="PhyH"/>
    <property type="match status" value="1"/>
</dbReference>
<dbReference type="SUPFAM" id="SSF51197">
    <property type="entry name" value="Clavaminate synthase-like"/>
    <property type="match status" value="1"/>
</dbReference>
<protein>
    <submittedName>
        <fullName evidence="1">Phytanoyl-CoA dioxygenase family protein</fullName>
    </submittedName>
</protein>
<accession>A0ABT6FK91</accession>
<dbReference type="Proteomes" id="UP001216907">
    <property type="component" value="Unassembled WGS sequence"/>
</dbReference>
<evidence type="ECO:0000313" key="2">
    <source>
        <dbReference type="Proteomes" id="UP001216907"/>
    </source>
</evidence>
<sequence>MLEAQGFEIVERVLGTDACETLAASAVAAGRSSAGTRNLLAEPWCRSLAEALRPALARLIPASFAGVQCTYFEKSRKGNWLVPMHQDLSIAVSERVEHPDLRGWSEKEGGLFVQPPDSLLAELLAVRVHLDPCGLDDGPLRVVPGSHRLGRIDAESLPAVRRATPEVACVVDRGGVLVMRPLLLHASSKATGTGRRRVLHFLFGPAEPPCGLRWRHVV</sequence>
<evidence type="ECO:0000313" key="1">
    <source>
        <dbReference type="EMBL" id="MDG3007970.1"/>
    </source>
</evidence>
<keyword evidence="1" id="KW-0223">Dioxygenase</keyword>
<dbReference type="InterPro" id="IPR008775">
    <property type="entry name" value="Phytyl_CoA_dOase-like"/>
</dbReference>
<keyword evidence="2" id="KW-1185">Reference proteome</keyword>
<name>A0ABT6FK91_9BACT</name>
<organism evidence="1 2">
    <name type="scientific">Paludisphaera mucosa</name>
    <dbReference type="NCBI Taxonomy" id="3030827"/>
    <lineage>
        <taxon>Bacteria</taxon>
        <taxon>Pseudomonadati</taxon>
        <taxon>Planctomycetota</taxon>
        <taxon>Planctomycetia</taxon>
        <taxon>Isosphaerales</taxon>
        <taxon>Isosphaeraceae</taxon>
        <taxon>Paludisphaera</taxon>
    </lineage>
</organism>
<comment type="caution">
    <text evidence="1">The sequence shown here is derived from an EMBL/GenBank/DDBJ whole genome shotgun (WGS) entry which is preliminary data.</text>
</comment>
<reference evidence="1 2" key="1">
    <citation type="submission" date="2023-03" db="EMBL/GenBank/DDBJ databases">
        <title>Paludisphaera mucosa sp. nov. a novel planctomycete from northern fen.</title>
        <authorList>
            <person name="Ivanova A."/>
        </authorList>
    </citation>
    <scope>NUCLEOTIDE SEQUENCE [LARGE SCALE GENOMIC DNA]</scope>
    <source>
        <strain evidence="1 2">Pla2</strain>
    </source>
</reference>
<dbReference type="RefSeq" id="WP_277864238.1">
    <property type="nucleotide sequence ID" value="NZ_JARRAG010000002.1"/>
</dbReference>
<dbReference type="Gene3D" id="2.60.120.620">
    <property type="entry name" value="q2cbj1_9rhob like domain"/>
    <property type="match status" value="1"/>
</dbReference>